<comment type="caution">
    <text evidence="3">The sequence shown here is derived from an EMBL/GenBank/DDBJ whole genome shotgun (WGS) entry which is preliminary data.</text>
</comment>
<dbReference type="GO" id="GO:0016301">
    <property type="term" value="F:kinase activity"/>
    <property type="evidence" value="ECO:0007669"/>
    <property type="project" value="UniProtKB-KW"/>
</dbReference>
<proteinExistence type="predicted"/>
<name>A0A1T1AVK7_RHOFE</name>
<feature type="transmembrane region" description="Helical" evidence="2">
    <location>
        <begin position="43"/>
        <end position="64"/>
    </location>
</feature>
<keyword evidence="2" id="KW-1133">Transmembrane helix</keyword>
<sequence length="161" mass="17737">MKLRTLSVLLALLAVAAFTVLNWSVILAPTPLSLGVIDIQAPLGLIFLALMALLVAVFLVYVLYLQSTVMFDARAHAKELQANRKLADQAEASRFTELRGFLELEFKRLAVTDREAKATLEARLDQLERALRLAVEQSGNSLAANLAEMDDRSRSTGLTPR</sequence>
<evidence type="ECO:0000256" key="2">
    <source>
        <dbReference type="SAM" id="Phobius"/>
    </source>
</evidence>
<dbReference type="EMBL" id="MTJN01000002">
    <property type="protein sequence ID" value="OOV08111.1"/>
    <property type="molecule type" value="Genomic_DNA"/>
</dbReference>
<protein>
    <submittedName>
        <fullName evidence="3">Signal transduction histidine kinase</fullName>
    </submittedName>
</protein>
<keyword evidence="4" id="KW-1185">Reference proteome</keyword>
<reference evidence="3 4" key="1">
    <citation type="submission" date="2017-01" db="EMBL/GenBank/DDBJ databases">
        <title>Genome sequencing of Rhodoferax fermentans JCM 7819.</title>
        <authorList>
            <person name="Kim Y.J."/>
            <person name="Farh M.E.-A."/>
            <person name="Yang D.-C."/>
        </authorList>
    </citation>
    <scope>NUCLEOTIDE SEQUENCE [LARGE SCALE GENOMIC DNA]</scope>
    <source>
        <strain evidence="3 4">JCM 7819</strain>
    </source>
</reference>
<keyword evidence="1" id="KW-0175">Coiled coil</keyword>
<keyword evidence="3" id="KW-0808">Transferase</keyword>
<dbReference type="RefSeq" id="WP_078365979.1">
    <property type="nucleotide sequence ID" value="NZ_MTJN01000002.1"/>
</dbReference>
<dbReference type="STRING" id="28066.RF819_16520"/>
<accession>A0A1T1AVK7</accession>
<keyword evidence="3" id="KW-0418">Kinase</keyword>
<keyword evidence="2" id="KW-0812">Transmembrane</keyword>
<gene>
    <name evidence="3" type="ORF">RF819_16520</name>
</gene>
<organism evidence="3 4">
    <name type="scientific">Rhodoferax fermentans</name>
    <dbReference type="NCBI Taxonomy" id="28066"/>
    <lineage>
        <taxon>Bacteria</taxon>
        <taxon>Pseudomonadati</taxon>
        <taxon>Pseudomonadota</taxon>
        <taxon>Betaproteobacteria</taxon>
        <taxon>Burkholderiales</taxon>
        <taxon>Comamonadaceae</taxon>
        <taxon>Rhodoferax</taxon>
    </lineage>
</organism>
<keyword evidence="2" id="KW-0472">Membrane</keyword>
<dbReference type="OrthoDB" id="8563966at2"/>
<dbReference type="AlphaFoldDB" id="A0A1T1AVK7"/>
<feature type="coiled-coil region" evidence="1">
    <location>
        <begin position="110"/>
        <end position="137"/>
    </location>
</feature>
<dbReference type="Proteomes" id="UP000190750">
    <property type="component" value="Unassembled WGS sequence"/>
</dbReference>
<evidence type="ECO:0000256" key="1">
    <source>
        <dbReference type="SAM" id="Coils"/>
    </source>
</evidence>
<evidence type="ECO:0000313" key="3">
    <source>
        <dbReference type="EMBL" id="OOV08111.1"/>
    </source>
</evidence>
<evidence type="ECO:0000313" key="4">
    <source>
        <dbReference type="Proteomes" id="UP000190750"/>
    </source>
</evidence>